<reference evidence="2" key="1">
    <citation type="journal article" date="2023" name="Mol. Phylogenet. Evol.">
        <title>Genome-scale phylogeny and comparative genomics of the fungal order Sordariales.</title>
        <authorList>
            <person name="Hensen N."/>
            <person name="Bonometti L."/>
            <person name="Westerberg I."/>
            <person name="Brannstrom I.O."/>
            <person name="Guillou S."/>
            <person name="Cros-Aarteil S."/>
            <person name="Calhoun S."/>
            <person name="Haridas S."/>
            <person name="Kuo A."/>
            <person name="Mondo S."/>
            <person name="Pangilinan J."/>
            <person name="Riley R."/>
            <person name="LaButti K."/>
            <person name="Andreopoulos B."/>
            <person name="Lipzen A."/>
            <person name="Chen C."/>
            <person name="Yan M."/>
            <person name="Daum C."/>
            <person name="Ng V."/>
            <person name="Clum A."/>
            <person name="Steindorff A."/>
            <person name="Ohm R.A."/>
            <person name="Martin F."/>
            <person name="Silar P."/>
            <person name="Natvig D.O."/>
            <person name="Lalanne C."/>
            <person name="Gautier V."/>
            <person name="Ament-Velasquez S.L."/>
            <person name="Kruys A."/>
            <person name="Hutchinson M.I."/>
            <person name="Powell A.J."/>
            <person name="Barry K."/>
            <person name="Miller A.N."/>
            <person name="Grigoriev I.V."/>
            <person name="Debuchy R."/>
            <person name="Gladieux P."/>
            <person name="Hiltunen Thoren M."/>
            <person name="Johannesson H."/>
        </authorList>
    </citation>
    <scope>NUCLEOTIDE SEQUENCE</scope>
    <source>
        <strain evidence="2">FGSC 1904</strain>
    </source>
</reference>
<evidence type="ECO:0000313" key="3">
    <source>
        <dbReference type="Proteomes" id="UP001281003"/>
    </source>
</evidence>
<feature type="compositionally biased region" description="Polar residues" evidence="1">
    <location>
        <begin position="255"/>
        <end position="271"/>
    </location>
</feature>
<feature type="compositionally biased region" description="Polar residues" evidence="1">
    <location>
        <begin position="1029"/>
        <end position="1039"/>
    </location>
</feature>
<feature type="compositionally biased region" description="Basic residues" evidence="1">
    <location>
        <begin position="1084"/>
        <end position="1098"/>
    </location>
</feature>
<feature type="compositionally biased region" description="Low complexity" evidence="1">
    <location>
        <begin position="966"/>
        <end position="980"/>
    </location>
</feature>
<comment type="caution">
    <text evidence="2">The sequence shown here is derived from an EMBL/GenBank/DDBJ whole genome shotgun (WGS) entry which is preliminary data.</text>
</comment>
<feature type="compositionally biased region" description="Pro residues" evidence="1">
    <location>
        <begin position="671"/>
        <end position="682"/>
    </location>
</feature>
<feature type="compositionally biased region" description="Basic and acidic residues" evidence="1">
    <location>
        <begin position="533"/>
        <end position="543"/>
    </location>
</feature>
<accession>A0AAE0PPP0</accession>
<feature type="compositionally biased region" description="Basic and acidic residues" evidence="1">
    <location>
        <begin position="10"/>
        <end position="26"/>
    </location>
</feature>
<feature type="region of interest" description="Disordered" evidence="1">
    <location>
        <begin position="1"/>
        <end position="96"/>
    </location>
</feature>
<keyword evidence="3" id="KW-1185">Reference proteome</keyword>
<feature type="region of interest" description="Disordered" evidence="1">
    <location>
        <begin position="115"/>
        <end position="171"/>
    </location>
</feature>
<feature type="compositionally biased region" description="Low complexity" evidence="1">
    <location>
        <begin position="772"/>
        <end position="786"/>
    </location>
</feature>
<feature type="compositionally biased region" description="Pro residues" evidence="1">
    <location>
        <begin position="704"/>
        <end position="718"/>
    </location>
</feature>
<feature type="compositionally biased region" description="Low complexity" evidence="1">
    <location>
        <begin position="899"/>
        <end position="919"/>
    </location>
</feature>
<name>A0AAE0PPP0_SORBR</name>
<feature type="region of interest" description="Disordered" evidence="1">
    <location>
        <begin position="603"/>
        <end position="634"/>
    </location>
</feature>
<sequence length="1129" mass="123962">MMSSSQSNNKDNKNKDKDHTNNNSRDRKSKSLRLSQKLRGLRDLRSLRVSIDGGKPHLHSGQRRGSIQESPQEKEEEEYRIVHTPDRPTRFVSPVEAPTEDDCYDALRTWHYAAERERSGTYGTQYRSAGAGGEPTTRYHGGNDNNNDRSQQQSGGVVVPDPNDDELKTPKGERRWWELARRESIHRMGDDVRGMNPFRAHEWWEEGQQQQEKQKESDYMGQAIERGMDKEGSLRRGGVPPNINTDFTGLLPRTYNPNESVTKNDINTVIYPSQDEYTPSVYSSYSPSQSPKSPATPTPEMFPKAPTRNASESSVPIAKSTKETLPAIKTKPSQTLINDNESPTPQPGGRFFDVDEEYIPSGNNSRKGSVSDDTEPTAASVSDPHLRHQPPRPMDSTGRPLDFSVASQTQTLHNELLKLAHRQQLERKGSTQSAESGNSTFYSAFSSRPDTPDVRPPSRRGPGQQQQSSLSQGTPGKATGIATPETPRPKPPPKQTKPKGPQLLSTAPRFLKDRKPYISPSGRHPPPVPPKTAPEKKQKKEVVTMETLKLNGQAFIPHRPPPPIPNQAPMKTAGKLGGGNPGGSVGPVSISSLSSISPLFAVTGGNAHGSNPPRPTPSPTPMKAKSAGSKGMGEHLRGHIAGQVSISSLSSLAMSDSGGSVITPPRFSPTKPKPLSPAPPPSSRIETEELLTLPATVYISKPRTPVPVPVTPPVPVPSPLSKFNITHGSSSSGRNSPSLSNRPPRTQTPSQGKEDTHQNSPGYSDYLHPRISDPFIDSSPSSSIGDRFSIAMVNGVYNPNQAEAWKETMAMMVQAREQEKEAQMQKPKLIRVQSQKRVAQKGQGGQGKTGNQTKMQERQRMQGKAGSGAESVPRTPPPRVAQTQTPPRRTASPRYRVFPPQTQSQPKLQKQQSQHSLQPAPSPSLHPSPSLSLLRPIYPGVSRPQTPAHPPPPQTRNDTPPPPPSQSRNTSRTRNVTPPRQHQPHPSFRRPSQDTIDSKQGEQKQRERAISVSSDSSESSYESLKFWTNGPSTQTGVSRQSEENKAPEQLPKTKWENSGKKEQERKERFDFDSDDSGPEETGTGKRRGVGKGKGKGKGKGNANVDDYEELIDQYAGGWRETMFFGEPEE</sequence>
<feature type="compositionally biased region" description="Basic and acidic residues" evidence="1">
    <location>
        <begin position="415"/>
        <end position="429"/>
    </location>
</feature>
<feature type="compositionally biased region" description="Low complexity" evidence="1">
    <location>
        <begin position="460"/>
        <end position="476"/>
    </location>
</feature>
<feature type="compositionally biased region" description="Pro residues" evidence="1">
    <location>
        <begin position="523"/>
        <end position="532"/>
    </location>
</feature>
<feature type="compositionally biased region" description="Basic and acidic residues" evidence="1">
    <location>
        <begin position="996"/>
        <end position="1009"/>
    </location>
</feature>
<gene>
    <name evidence="2" type="ORF">B0T20DRAFT_28600</name>
</gene>
<feature type="compositionally biased region" description="Polar residues" evidence="1">
    <location>
        <begin position="331"/>
        <end position="343"/>
    </location>
</feature>
<evidence type="ECO:0000313" key="2">
    <source>
        <dbReference type="EMBL" id="KAK3403544.1"/>
    </source>
</evidence>
<dbReference type="Proteomes" id="UP001281003">
    <property type="component" value="Unassembled WGS sequence"/>
</dbReference>
<feature type="region of interest" description="Disordered" evidence="1">
    <location>
        <begin position="653"/>
        <end position="786"/>
    </location>
</feature>
<feature type="compositionally biased region" description="Polar residues" evidence="1">
    <location>
        <begin position="430"/>
        <end position="449"/>
    </location>
</feature>
<feature type="compositionally biased region" description="Low complexity" evidence="1">
    <location>
        <begin position="277"/>
        <end position="293"/>
    </location>
</feature>
<protein>
    <submittedName>
        <fullName evidence="2">Uncharacterized protein</fullName>
    </submittedName>
</protein>
<feature type="compositionally biased region" description="Basic and acidic residues" evidence="1">
    <location>
        <begin position="1040"/>
        <end position="1071"/>
    </location>
</feature>
<feature type="compositionally biased region" description="Gly residues" evidence="1">
    <location>
        <begin position="575"/>
        <end position="585"/>
    </location>
</feature>
<dbReference type="EMBL" id="JAUTDP010000001">
    <property type="protein sequence ID" value="KAK3403544.1"/>
    <property type="molecule type" value="Genomic_DNA"/>
</dbReference>
<feature type="compositionally biased region" description="Basic and acidic residues" evidence="1">
    <location>
        <begin position="71"/>
        <end position="89"/>
    </location>
</feature>
<feature type="compositionally biased region" description="Pro residues" evidence="1">
    <location>
        <begin position="947"/>
        <end position="965"/>
    </location>
</feature>
<organism evidence="2 3">
    <name type="scientific">Sordaria brevicollis</name>
    <dbReference type="NCBI Taxonomy" id="83679"/>
    <lineage>
        <taxon>Eukaryota</taxon>
        <taxon>Fungi</taxon>
        <taxon>Dikarya</taxon>
        <taxon>Ascomycota</taxon>
        <taxon>Pezizomycotina</taxon>
        <taxon>Sordariomycetes</taxon>
        <taxon>Sordariomycetidae</taxon>
        <taxon>Sordariales</taxon>
        <taxon>Sordariaceae</taxon>
        <taxon>Sordaria</taxon>
    </lineage>
</organism>
<dbReference type="AlphaFoldDB" id="A0AAE0PPP0"/>
<feature type="compositionally biased region" description="Low complexity" evidence="1">
    <location>
        <begin position="1011"/>
        <end position="1023"/>
    </location>
</feature>
<feature type="region of interest" description="Disordered" evidence="1">
    <location>
        <begin position="228"/>
        <end position="589"/>
    </location>
</feature>
<feature type="compositionally biased region" description="Low complexity" evidence="1">
    <location>
        <begin position="728"/>
        <end position="745"/>
    </location>
</feature>
<feature type="compositionally biased region" description="Low complexity" evidence="1">
    <location>
        <begin position="142"/>
        <end position="156"/>
    </location>
</feature>
<feature type="region of interest" description="Disordered" evidence="1">
    <location>
        <begin position="815"/>
        <end position="1107"/>
    </location>
</feature>
<evidence type="ECO:0000256" key="1">
    <source>
        <dbReference type="SAM" id="MobiDB-lite"/>
    </source>
</evidence>
<proteinExistence type="predicted"/>
<reference evidence="2" key="2">
    <citation type="submission" date="2023-07" db="EMBL/GenBank/DDBJ databases">
        <authorList>
            <consortium name="Lawrence Berkeley National Laboratory"/>
            <person name="Haridas S."/>
            <person name="Hensen N."/>
            <person name="Bonometti L."/>
            <person name="Westerberg I."/>
            <person name="Brannstrom I.O."/>
            <person name="Guillou S."/>
            <person name="Cros-Aarteil S."/>
            <person name="Calhoun S."/>
            <person name="Kuo A."/>
            <person name="Mondo S."/>
            <person name="Pangilinan J."/>
            <person name="Riley R."/>
            <person name="LaButti K."/>
            <person name="Andreopoulos B."/>
            <person name="Lipzen A."/>
            <person name="Chen C."/>
            <person name="Yanf M."/>
            <person name="Daum C."/>
            <person name="Ng V."/>
            <person name="Clum A."/>
            <person name="Steindorff A."/>
            <person name="Ohm R."/>
            <person name="Martin F."/>
            <person name="Silar P."/>
            <person name="Natvig D."/>
            <person name="Lalanne C."/>
            <person name="Gautier V."/>
            <person name="Ament-velasquez S.L."/>
            <person name="Kruys A."/>
            <person name="Hutchinson M.I."/>
            <person name="Powell A.J."/>
            <person name="Barry K."/>
            <person name="Miller A.N."/>
            <person name="Grigoriev I.V."/>
            <person name="Debuchy R."/>
            <person name="Gladieux P."/>
            <person name="Thoren M.H."/>
            <person name="Johannesson H."/>
        </authorList>
    </citation>
    <scope>NUCLEOTIDE SEQUENCE</scope>
    <source>
        <strain evidence="2">FGSC 1904</strain>
    </source>
</reference>